<evidence type="ECO:0000256" key="1">
    <source>
        <dbReference type="SAM" id="Phobius"/>
    </source>
</evidence>
<protein>
    <submittedName>
        <fullName evidence="2">Uncharacterized protein</fullName>
    </submittedName>
</protein>
<keyword evidence="1" id="KW-0472">Membrane</keyword>
<comment type="caution">
    <text evidence="2">The sequence shown here is derived from an EMBL/GenBank/DDBJ whole genome shotgun (WGS) entry which is preliminary data.</text>
</comment>
<reference evidence="2 3" key="1">
    <citation type="submission" date="2019-10" db="EMBL/GenBank/DDBJ databases">
        <title>Description of Paenibacillus terrestris sp. nov.</title>
        <authorList>
            <person name="Carlier A."/>
            <person name="Qi S."/>
        </authorList>
    </citation>
    <scope>NUCLEOTIDE SEQUENCE [LARGE SCALE GENOMIC DNA]</scope>
    <source>
        <strain evidence="2 3">LMG 31458</strain>
    </source>
</reference>
<name>A0ABX1XTQ1_9BACL</name>
<dbReference type="RefSeq" id="WP_171643076.1">
    <property type="nucleotide sequence ID" value="NZ_WHOA01000076.1"/>
</dbReference>
<feature type="transmembrane region" description="Helical" evidence="1">
    <location>
        <begin position="89"/>
        <end position="110"/>
    </location>
</feature>
<sequence>MAWVLKNVSLIQVLRNGFLATLLMEIFYRLTDLFLHHSLDVAVGIGQMFMLQSPLVIRIAGYVVFLAGGVIFSYLYARFIPKRSIWTGLLYGIIFIWLIVDGLLFEPSFIGIDYGVMWVMINFLGHFVYGGSLGFFYGGEYRKSLKSVIGELKNEV</sequence>
<feature type="transmembrane region" description="Helical" evidence="1">
    <location>
        <begin position="116"/>
        <end position="137"/>
    </location>
</feature>
<dbReference type="Proteomes" id="UP000616779">
    <property type="component" value="Unassembled WGS sequence"/>
</dbReference>
<keyword evidence="3" id="KW-1185">Reference proteome</keyword>
<evidence type="ECO:0000313" key="3">
    <source>
        <dbReference type="Proteomes" id="UP000616779"/>
    </source>
</evidence>
<evidence type="ECO:0000313" key="2">
    <source>
        <dbReference type="EMBL" id="NOU71759.1"/>
    </source>
</evidence>
<dbReference type="EMBL" id="WHOA01000076">
    <property type="protein sequence ID" value="NOU71759.1"/>
    <property type="molecule type" value="Genomic_DNA"/>
</dbReference>
<organism evidence="2 3">
    <name type="scientific">Paenibacillus phytorum</name>
    <dbReference type="NCBI Taxonomy" id="2654977"/>
    <lineage>
        <taxon>Bacteria</taxon>
        <taxon>Bacillati</taxon>
        <taxon>Bacillota</taxon>
        <taxon>Bacilli</taxon>
        <taxon>Bacillales</taxon>
        <taxon>Paenibacillaceae</taxon>
        <taxon>Paenibacillus</taxon>
    </lineage>
</organism>
<accession>A0ABX1XTQ1</accession>
<keyword evidence="1" id="KW-1133">Transmembrane helix</keyword>
<proteinExistence type="predicted"/>
<gene>
    <name evidence="2" type="ORF">GC098_10050</name>
</gene>
<feature type="transmembrane region" description="Helical" evidence="1">
    <location>
        <begin position="55"/>
        <end position="77"/>
    </location>
</feature>
<keyword evidence="1" id="KW-0812">Transmembrane</keyword>